<dbReference type="EMBL" id="QKZQ01000014">
    <property type="protein sequence ID" value="PZX39424.1"/>
    <property type="molecule type" value="Genomic_DNA"/>
</dbReference>
<keyword evidence="7 9" id="KW-0472">Membrane</keyword>
<evidence type="ECO:0000256" key="3">
    <source>
        <dbReference type="ARBA" id="ARBA00022475"/>
    </source>
</evidence>
<feature type="transmembrane region" description="Helical" evidence="9">
    <location>
        <begin position="12"/>
        <end position="33"/>
    </location>
</feature>
<dbReference type="RefSeq" id="WP_071469296.1">
    <property type="nucleotide sequence ID" value="NZ_MEHT01000011.1"/>
</dbReference>
<dbReference type="Pfam" id="PF04290">
    <property type="entry name" value="DctQ"/>
    <property type="match status" value="1"/>
</dbReference>
<dbReference type="Proteomes" id="UP000249364">
    <property type="component" value="Unassembled WGS sequence"/>
</dbReference>
<accession>A0A2W7PSY6</accession>
<evidence type="ECO:0000256" key="6">
    <source>
        <dbReference type="ARBA" id="ARBA00022989"/>
    </source>
</evidence>
<dbReference type="InterPro" id="IPR055348">
    <property type="entry name" value="DctQ"/>
</dbReference>
<comment type="subcellular location">
    <subcellularLocation>
        <location evidence="1 9">Cell inner membrane</location>
        <topology evidence="1 9">Multi-pass membrane protein</topology>
    </subcellularLocation>
</comment>
<keyword evidence="12" id="KW-1185">Reference proteome</keyword>
<sequence length="162" mass="18223">MIRLILRDFEKIICAVLFLGMTGLGFVNVVIRYGTNMSFAATEELLINGFLLLTVFGAAIAARRGEHLAVTMVHDLLPRPLWLPVFLISVALSVSLLAFSAWFSWDAMMNIRRVGMRSYALGLPAWYYQAALPFGFGLIIIRYLQHSWDVLRAGPNRIVPHV</sequence>
<evidence type="ECO:0000313" key="11">
    <source>
        <dbReference type="EMBL" id="PZX39424.1"/>
    </source>
</evidence>
<dbReference type="AlphaFoldDB" id="A0A2W7PSY6"/>
<keyword evidence="3" id="KW-1003">Cell membrane</keyword>
<dbReference type="GO" id="GO:0015740">
    <property type="term" value="P:C4-dicarboxylate transport"/>
    <property type="evidence" value="ECO:0007669"/>
    <property type="project" value="TreeGrafter"/>
</dbReference>
<dbReference type="STRING" id="121821.GCA_001870675_00441"/>
<keyword evidence="6 9" id="KW-1133">Transmembrane helix</keyword>
<evidence type="ECO:0000256" key="5">
    <source>
        <dbReference type="ARBA" id="ARBA00022692"/>
    </source>
</evidence>
<evidence type="ECO:0000256" key="4">
    <source>
        <dbReference type="ARBA" id="ARBA00022519"/>
    </source>
</evidence>
<dbReference type="PANTHER" id="PTHR35011">
    <property type="entry name" value="2,3-DIKETO-L-GULONATE TRAP TRANSPORTER SMALL PERMEASE PROTEIN YIAM"/>
    <property type="match status" value="1"/>
</dbReference>
<reference evidence="11 12" key="1">
    <citation type="submission" date="2018-06" db="EMBL/GenBank/DDBJ databases">
        <title>Genomic Encyclopedia of Archaeal and Bacterial Type Strains, Phase II (KMG-II): from individual species to whole genera.</title>
        <authorList>
            <person name="Goeker M."/>
        </authorList>
    </citation>
    <scope>NUCLEOTIDE SEQUENCE [LARGE SCALE GENOMIC DNA]</scope>
    <source>
        <strain evidence="11 12">DSM 13087</strain>
    </source>
</reference>
<evidence type="ECO:0000313" key="12">
    <source>
        <dbReference type="Proteomes" id="UP000249364"/>
    </source>
</evidence>
<evidence type="ECO:0000256" key="9">
    <source>
        <dbReference type="RuleBase" id="RU369079"/>
    </source>
</evidence>
<feature type="transmembrane region" description="Helical" evidence="9">
    <location>
        <begin position="125"/>
        <end position="144"/>
    </location>
</feature>
<feature type="domain" description="Tripartite ATP-independent periplasmic transporters DctQ component" evidence="10">
    <location>
        <begin position="21"/>
        <end position="152"/>
    </location>
</feature>
<dbReference type="GO" id="GO:0005886">
    <property type="term" value="C:plasma membrane"/>
    <property type="evidence" value="ECO:0007669"/>
    <property type="project" value="UniProtKB-SubCell"/>
</dbReference>
<proteinExistence type="inferred from homology"/>
<evidence type="ECO:0000256" key="7">
    <source>
        <dbReference type="ARBA" id="ARBA00023136"/>
    </source>
</evidence>
<keyword evidence="5 9" id="KW-0812">Transmembrane</keyword>
<comment type="similarity">
    <text evidence="8 9">Belongs to the TRAP transporter small permease family.</text>
</comment>
<dbReference type="GO" id="GO:0022857">
    <property type="term" value="F:transmembrane transporter activity"/>
    <property type="evidence" value="ECO:0007669"/>
    <property type="project" value="UniProtKB-UniRule"/>
</dbReference>
<evidence type="ECO:0000256" key="2">
    <source>
        <dbReference type="ARBA" id="ARBA00022448"/>
    </source>
</evidence>
<organism evidence="11 12">
    <name type="scientific">Roseinatronobacter thiooxidans</name>
    <dbReference type="NCBI Taxonomy" id="121821"/>
    <lineage>
        <taxon>Bacteria</taxon>
        <taxon>Pseudomonadati</taxon>
        <taxon>Pseudomonadota</taxon>
        <taxon>Alphaproteobacteria</taxon>
        <taxon>Rhodobacterales</taxon>
        <taxon>Paracoccaceae</taxon>
        <taxon>Roseinatronobacter</taxon>
    </lineage>
</organism>
<keyword evidence="4 9" id="KW-0997">Cell inner membrane</keyword>
<keyword evidence="2 9" id="KW-0813">Transport</keyword>
<dbReference type="PANTHER" id="PTHR35011:SF2">
    <property type="entry name" value="2,3-DIKETO-L-GULONATE TRAP TRANSPORTER SMALL PERMEASE PROTEIN YIAM"/>
    <property type="match status" value="1"/>
</dbReference>
<comment type="subunit">
    <text evidence="9">The complex comprises the extracytoplasmic solute receptor protein and the two transmembrane proteins.</text>
</comment>
<comment type="function">
    <text evidence="9">Part of the tripartite ATP-independent periplasmic (TRAP) transport system.</text>
</comment>
<protein>
    <recommendedName>
        <fullName evidence="9">TRAP transporter small permease protein</fullName>
    </recommendedName>
</protein>
<gene>
    <name evidence="11" type="ORF">LY56_02803</name>
</gene>
<dbReference type="InterPro" id="IPR007387">
    <property type="entry name" value="TRAP_DctQ"/>
</dbReference>
<feature type="transmembrane region" description="Helical" evidence="9">
    <location>
        <begin position="45"/>
        <end position="62"/>
    </location>
</feature>
<evidence type="ECO:0000256" key="1">
    <source>
        <dbReference type="ARBA" id="ARBA00004429"/>
    </source>
</evidence>
<feature type="transmembrane region" description="Helical" evidence="9">
    <location>
        <begin position="82"/>
        <end position="105"/>
    </location>
</feature>
<evidence type="ECO:0000256" key="8">
    <source>
        <dbReference type="ARBA" id="ARBA00038436"/>
    </source>
</evidence>
<name>A0A2W7PSY6_9RHOB</name>
<comment type="caution">
    <text evidence="11">The sequence shown here is derived from an EMBL/GenBank/DDBJ whole genome shotgun (WGS) entry which is preliminary data.</text>
</comment>
<evidence type="ECO:0000259" key="10">
    <source>
        <dbReference type="Pfam" id="PF04290"/>
    </source>
</evidence>
<dbReference type="OrthoDB" id="4964541at2"/>